<evidence type="ECO:0000256" key="10">
    <source>
        <dbReference type="ARBA" id="ARBA00032193"/>
    </source>
</evidence>
<feature type="domain" description="DAHP synthetase I/KDSA" evidence="12">
    <location>
        <begin position="1"/>
        <end position="38"/>
    </location>
</feature>
<dbReference type="GO" id="GO:0008652">
    <property type="term" value="P:amino acid biosynthetic process"/>
    <property type="evidence" value="ECO:0007669"/>
    <property type="project" value="UniProtKB-KW"/>
</dbReference>
<protein>
    <recommendedName>
        <fullName evidence="4">3-deoxy-7-phosphoheptulonate synthase</fullName>
        <ecNumber evidence="4">2.5.1.54</ecNumber>
    </recommendedName>
    <alternativeName>
        <fullName evidence="10">3-deoxy-D-arabino-heptulosonate 7-phosphate synthase</fullName>
    </alternativeName>
    <alternativeName>
        <fullName evidence="9">DAHP synthase</fullName>
    </alternativeName>
    <alternativeName>
        <fullName evidence="8">Phospho-2-keto-3-deoxyheptonate aldolase</fullName>
    </alternativeName>
</protein>
<evidence type="ECO:0000256" key="5">
    <source>
        <dbReference type="ARBA" id="ARBA00022605"/>
    </source>
</evidence>
<dbReference type="InterPro" id="IPR006219">
    <property type="entry name" value="DAHP_synth_1"/>
</dbReference>
<dbReference type="EC" id="2.5.1.54" evidence="4"/>
<evidence type="ECO:0000259" key="12">
    <source>
        <dbReference type="Pfam" id="PF00793"/>
    </source>
</evidence>
<reference evidence="13" key="1">
    <citation type="journal article" date="2010" name="ISME J.">
        <title>Metagenome of the Mediterranean deep chlorophyll maximum studied by direct and fosmid library 454 pyrosequencing.</title>
        <authorList>
            <person name="Ghai R."/>
            <person name="Martin-Cuadrado A.B."/>
            <person name="Molto A.G."/>
            <person name="Heredia I.G."/>
            <person name="Cabrera R."/>
            <person name="Martin J."/>
            <person name="Verdu M."/>
            <person name="Deschamps P."/>
            <person name="Moreira D."/>
            <person name="Lopez-Garcia P."/>
            <person name="Mira A."/>
            <person name="Rodriguez-Valera F."/>
        </authorList>
    </citation>
    <scope>NUCLEOTIDE SEQUENCE</scope>
</reference>
<keyword evidence="6" id="KW-0808">Transferase</keyword>
<accession>D6PKL4</accession>
<keyword evidence="7" id="KW-0057">Aromatic amino acid biosynthesis</keyword>
<dbReference type="PANTHER" id="PTHR21225:SF12">
    <property type="entry name" value="PHOSPHO-2-DEHYDRO-3-DEOXYHEPTONATE ALDOLASE, TYROSINE-INHIBITED"/>
    <property type="match status" value="1"/>
</dbReference>
<dbReference type="Pfam" id="PF00793">
    <property type="entry name" value="DAHP_synth_1"/>
    <property type="match status" value="1"/>
</dbReference>
<sequence>MLESNLVEGNQKINSREKLKYGQSITDSCIGWNETEEIILSLDEALKNNL</sequence>
<dbReference type="EMBL" id="GU943129">
    <property type="protein sequence ID" value="ADD96265.1"/>
    <property type="molecule type" value="Genomic_DNA"/>
</dbReference>
<comment type="function">
    <text evidence="1">Stereospecific condensation of phosphoenolpyruvate (PEP) and D-erythrose-4-phosphate (E4P) giving rise to 3-deoxy-D-arabino-heptulosonate-7-phosphate (DAHP).</text>
</comment>
<dbReference type="InterPro" id="IPR013785">
    <property type="entry name" value="Aldolase_TIM"/>
</dbReference>
<keyword evidence="5" id="KW-0028">Amino-acid biosynthesis</keyword>
<name>D6PKL4_9ZZZZ</name>
<dbReference type="AlphaFoldDB" id="D6PKL4"/>
<dbReference type="Gene3D" id="3.20.20.70">
    <property type="entry name" value="Aldolase class I"/>
    <property type="match status" value="1"/>
</dbReference>
<evidence type="ECO:0000256" key="7">
    <source>
        <dbReference type="ARBA" id="ARBA00023141"/>
    </source>
</evidence>
<comment type="similarity">
    <text evidence="3">Belongs to the class-I DAHP synthase family.</text>
</comment>
<evidence type="ECO:0000256" key="9">
    <source>
        <dbReference type="ARBA" id="ARBA00031349"/>
    </source>
</evidence>
<dbReference type="InterPro" id="IPR006218">
    <property type="entry name" value="DAHP1/KDSA"/>
</dbReference>
<evidence type="ECO:0000256" key="1">
    <source>
        <dbReference type="ARBA" id="ARBA00003726"/>
    </source>
</evidence>
<evidence type="ECO:0000256" key="3">
    <source>
        <dbReference type="ARBA" id="ARBA00007985"/>
    </source>
</evidence>
<evidence type="ECO:0000256" key="8">
    <source>
        <dbReference type="ARBA" id="ARBA00031111"/>
    </source>
</evidence>
<dbReference type="SUPFAM" id="SSF51569">
    <property type="entry name" value="Aldolase"/>
    <property type="match status" value="1"/>
</dbReference>
<evidence type="ECO:0000313" key="13">
    <source>
        <dbReference type="EMBL" id="ADD96265.1"/>
    </source>
</evidence>
<evidence type="ECO:0000256" key="6">
    <source>
        <dbReference type="ARBA" id="ARBA00022679"/>
    </source>
</evidence>
<proteinExistence type="inferred from homology"/>
<dbReference type="GO" id="GO:0003849">
    <property type="term" value="F:3-deoxy-7-phosphoheptulonate synthase activity"/>
    <property type="evidence" value="ECO:0007669"/>
    <property type="project" value="UniProtKB-EC"/>
</dbReference>
<comment type="pathway">
    <text evidence="2">Metabolic intermediate biosynthesis; chorismate biosynthesis; chorismate from D-erythrose 4-phosphate and phosphoenolpyruvate: step 1/7.</text>
</comment>
<dbReference type="PANTHER" id="PTHR21225">
    <property type="entry name" value="PHOSPHO-2-DEHYDRO-3-DEOXYHEPTONATE ALDOLASE DAHP SYNTHETASE"/>
    <property type="match status" value="1"/>
</dbReference>
<evidence type="ECO:0000256" key="2">
    <source>
        <dbReference type="ARBA" id="ARBA00004688"/>
    </source>
</evidence>
<evidence type="ECO:0000256" key="4">
    <source>
        <dbReference type="ARBA" id="ARBA00012694"/>
    </source>
</evidence>
<evidence type="ECO:0000256" key="11">
    <source>
        <dbReference type="ARBA" id="ARBA00047508"/>
    </source>
</evidence>
<organism evidence="13">
    <name type="scientific">uncultured organism MedDCM-OCT-S08-C1481</name>
    <dbReference type="NCBI Taxonomy" id="743630"/>
    <lineage>
        <taxon>unclassified sequences</taxon>
        <taxon>environmental samples</taxon>
    </lineage>
</organism>
<dbReference type="GO" id="GO:0009073">
    <property type="term" value="P:aromatic amino acid family biosynthetic process"/>
    <property type="evidence" value="ECO:0007669"/>
    <property type="project" value="UniProtKB-KW"/>
</dbReference>
<comment type="catalytic activity">
    <reaction evidence="11">
        <text>D-erythrose 4-phosphate + phosphoenolpyruvate + H2O = 7-phospho-2-dehydro-3-deoxy-D-arabino-heptonate + phosphate</text>
        <dbReference type="Rhea" id="RHEA:14717"/>
        <dbReference type="ChEBI" id="CHEBI:15377"/>
        <dbReference type="ChEBI" id="CHEBI:16897"/>
        <dbReference type="ChEBI" id="CHEBI:43474"/>
        <dbReference type="ChEBI" id="CHEBI:58394"/>
        <dbReference type="ChEBI" id="CHEBI:58702"/>
        <dbReference type="EC" id="2.5.1.54"/>
    </reaction>
</comment>